<evidence type="ECO:0000313" key="3">
    <source>
        <dbReference type="EMBL" id="SUC34011.1"/>
    </source>
</evidence>
<keyword evidence="1" id="KW-1133">Transmembrane helix</keyword>
<feature type="transmembrane region" description="Helical" evidence="1">
    <location>
        <begin position="7"/>
        <end position="25"/>
    </location>
</feature>
<organism evidence="3 4">
    <name type="scientific">Providencia rustigianii</name>
    <dbReference type="NCBI Taxonomy" id="158850"/>
    <lineage>
        <taxon>Bacteria</taxon>
        <taxon>Pseudomonadati</taxon>
        <taxon>Pseudomonadota</taxon>
        <taxon>Gammaproteobacteria</taxon>
        <taxon>Enterobacterales</taxon>
        <taxon>Morganellaceae</taxon>
        <taxon>Providencia</taxon>
    </lineage>
</organism>
<feature type="domain" description="Fimbrial adhesin MrpH C-terminal" evidence="2">
    <location>
        <begin position="194"/>
        <end position="294"/>
    </location>
</feature>
<dbReference type="AlphaFoldDB" id="A0A379FZC1"/>
<proteinExistence type="predicted"/>
<evidence type="ECO:0000256" key="1">
    <source>
        <dbReference type="SAM" id="Phobius"/>
    </source>
</evidence>
<dbReference type="InterPro" id="IPR036937">
    <property type="entry name" value="Adhesion_dom_fimbrial_sf"/>
</dbReference>
<evidence type="ECO:0000259" key="2">
    <source>
        <dbReference type="Pfam" id="PF24223"/>
    </source>
</evidence>
<dbReference type="OrthoDB" id="6464894at2"/>
<dbReference type="InterPro" id="IPR057010">
    <property type="entry name" value="MrpH_C"/>
</dbReference>
<keyword evidence="1" id="KW-0472">Membrane</keyword>
<dbReference type="Proteomes" id="UP000255129">
    <property type="component" value="Unassembled WGS sequence"/>
</dbReference>
<reference evidence="3 4" key="1">
    <citation type="submission" date="2018-06" db="EMBL/GenBank/DDBJ databases">
        <authorList>
            <consortium name="Pathogen Informatics"/>
            <person name="Doyle S."/>
        </authorList>
    </citation>
    <scope>NUCLEOTIDE SEQUENCE [LARGE SCALE GENOMIC DNA]</scope>
    <source>
        <strain evidence="3 4">NCTC12026</strain>
    </source>
</reference>
<keyword evidence="1" id="KW-0812">Transmembrane</keyword>
<sequence length="299" mass="32623">MLRNKNIFFIKSIILILLFIINFNVGANPLNPNSLYTTSIKHPLVDGAYSTIPETVWPYFLYIPDDIRNSTNPECNIKVIVTAKTSIGTFQTMASPFSYLLDGFSNIYALGVVKSYTVTRNSSKHCNDTLLDFGMKYGRFAVGYINVFATQVSSSGYADMCLRIFINEKEVGTTCSIHVPEIPVLPSCDIFMPLTLSHGEVNANNVNGNIAKVNGDITCTGDMSATFQFLPENEVDLSQGVKSQLDVCVSGKCMSNNVVQAEIKKNTNLAFSVNSTLSALGNPEPGSRVGNVILSIVIN</sequence>
<gene>
    <name evidence="3" type="ORF">NCTC12026_00340</name>
</gene>
<evidence type="ECO:0000313" key="4">
    <source>
        <dbReference type="Proteomes" id="UP000255129"/>
    </source>
</evidence>
<dbReference type="GO" id="GO:0007155">
    <property type="term" value="P:cell adhesion"/>
    <property type="evidence" value="ECO:0007669"/>
    <property type="project" value="InterPro"/>
</dbReference>
<dbReference type="RefSeq" id="WP_115163829.1">
    <property type="nucleotide sequence ID" value="NZ_UGUA01000002.1"/>
</dbReference>
<dbReference type="EMBL" id="UGUA01000002">
    <property type="protein sequence ID" value="SUC34011.1"/>
    <property type="molecule type" value="Genomic_DNA"/>
</dbReference>
<dbReference type="Pfam" id="PF24223">
    <property type="entry name" value="MrpH_C"/>
    <property type="match status" value="1"/>
</dbReference>
<name>A0A379FZC1_9GAMM</name>
<accession>A0A379FZC1</accession>
<protein>
    <recommendedName>
        <fullName evidence="2">Fimbrial adhesin MrpH C-terminal domain-containing protein</fullName>
    </recommendedName>
</protein>
<dbReference type="Gene3D" id="2.60.40.1090">
    <property type="entry name" value="Fimbrial-type adhesion domain"/>
    <property type="match status" value="1"/>
</dbReference>
<dbReference type="GO" id="GO:0009289">
    <property type="term" value="C:pilus"/>
    <property type="evidence" value="ECO:0007669"/>
    <property type="project" value="InterPro"/>
</dbReference>